<evidence type="ECO:0000259" key="2">
    <source>
        <dbReference type="PROSITE" id="PS50927"/>
    </source>
</evidence>
<dbReference type="RefSeq" id="WP_163568090.1">
    <property type="nucleotide sequence ID" value="NZ_BAAANY010000001.1"/>
</dbReference>
<gene>
    <name evidence="3" type="ORF">GCM10009765_04140</name>
</gene>
<name>A0ABP4RMY2_9ACTN</name>
<accession>A0ABP4RMY2</accession>
<reference evidence="4" key="1">
    <citation type="journal article" date="2019" name="Int. J. Syst. Evol. Microbiol.">
        <title>The Global Catalogue of Microorganisms (GCM) 10K type strain sequencing project: providing services to taxonomists for standard genome sequencing and annotation.</title>
        <authorList>
            <consortium name="The Broad Institute Genomics Platform"/>
            <consortium name="The Broad Institute Genome Sequencing Center for Infectious Disease"/>
            <person name="Wu L."/>
            <person name="Ma J."/>
        </authorList>
    </citation>
    <scope>NUCLEOTIDE SEQUENCE [LARGE SCALE GENOMIC DNA]</scope>
    <source>
        <strain evidence="4">JCM 14718</strain>
    </source>
</reference>
<dbReference type="InterPro" id="IPR006311">
    <property type="entry name" value="TAT_signal"/>
</dbReference>
<dbReference type="PROSITE" id="PS50927">
    <property type="entry name" value="BULB_LECTIN"/>
    <property type="match status" value="1"/>
</dbReference>
<dbReference type="SMART" id="SM00108">
    <property type="entry name" value="B_lectin"/>
    <property type="match status" value="1"/>
</dbReference>
<evidence type="ECO:0000313" key="4">
    <source>
        <dbReference type="Proteomes" id="UP001500618"/>
    </source>
</evidence>
<keyword evidence="4" id="KW-1185">Reference proteome</keyword>
<feature type="chain" id="PRO_5046100825" description="Bulb-type lectin domain-containing protein" evidence="1">
    <location>
        <begin position="29"/>
        <end position="157"/>
    </location>
</feature>
<dbReference type="SUPFAM" id="SSF51110">
    <property type="entry name" value="alpha-D-mannose-specific plant lectins"/>
    <property type="match status" value="1"/>
</dbReference>
<dbReference type="InterPro" id="IPR036426">
    <property type="entry name" value="Bulb-type_lectin_dom_sf"/>
</dbReference>
<evidence type="ECO:0000256" key="1">
    <source>
        <dbReference type="SAM" id="SignalP"/>
    </source>
</evidence>
<dbReference type="PROSITE" id="PS51318">
    <property type="entry name" value="TAT"/>
    <property type="match status" value="1"/>
</dbReference>
<keyword evidence="1" id="KW-0732">Signal</keyword>
<feature type="signal peptide" evidence="1">
    <location>
        <begin position="1"/>
        <end position="28"/>
    </location>
</feature>
<dbReference type="Proteomes" id="UP001500618">
    <property type="component" value="Unassembled WGS sequence"/>
</dbReference>
<feature type="domain" description="Bulb-type lectin" evidence="2">
    <location>
        <begin position="54"/>
        <end position="157"/>
    </location>
</feature>
<dbReference type="EMBL" id="BAAANY010000001">
    <property type="protein sequence ID" value="GAA1657832.1"/>
    <property type="molecule type" value="Genomic_DNA"/>
</dbReference>
<protein>
    <recommendedName>
        <fullName evidence="2">Bulb-type lectin domain-containing protein</fullName>
    </recommendedName>
</protein>
<sequence>MTFVRRTVVALTAGIGLAVAMLPGAATAAPAFLCNDGSNTCVNHGFVFQTPGQGVASPSGRTVLQLSKFPMGYNGLQLFHWSDPEWTSNNNDGQYAVWQHDGNLVVYAAGGAAMWATNTKGACSAVYDGCQLAIQNDGNVVIYNQNSRPVWASNTAF</sequence>
<comment type="caution">
    <text evidence="3">The sequence shown here is derived from an EMBL/GenBank/DDBJ whole genome shotgun (WGS) entry which is preliminary data.</text>
</comment>
<dbReference type="InterPro" id="IPR001480">
    <property type="entry name" value="Bulb-type_lectin_dom"/>
</dbReference>
<organism evidence="3 4">
    <name type="scientific">Fodinicola feengrottensis</name>
    <dbReference type="NCBI Taxonomy" id="435914"/>
    <lineage>
        <taxon>Bacteria</taxon>
        <taxon>Bacillati</taxon>
        <taxon>Actinomycetota</taxon>
        <taxon>Actinomycetes</taxon>
        <taxon>Mycobacteriales</taxon>
        <taxon>Fodinicola</taxon>
    </lineage>
</organism>
<proteinExistence type="predicted"/>
<dbReference type="Gene3D" id="2.90.10.10">
    <property type="entry name" value="Bulb-type lectin domain"/>
    <property type="match status" value="1"/>
</dbReference>
<evidence type="ECO:0000313" key="3">
    <source>
        <dbReference type="EMBL" id="GAA1657832.1"/>
    </source>
</evidence>